<evidence type="ECO:0000313" key="23">
    <source>
        <dbReference type="Proteomes" id="UP000269221"/>
    </source>
</evidence>
<keyword evidence="12" id="KW-0378">Hydrolase</keyword>
<evidence type="ECO:0000256" key="17">
    <source>
        <dbReference type="SAM" id="MobiDB-lite"/>
    </source>
</evidence>
<keyword evidence="8" id="KW-0479">Metal-binding</keyword>
<dbReference type="Pfam" id="PF17919">
    <property type="entry name" value="RT_RNaseH_2"/>
    <property type="match status" value="1"/>
</dbReference>
<dbReference type="Pfam" id="PF18697">
    <property type="entry name" value="MLVIN_C"/>
    <property type="match status" value="2"/>
</dbReference>
<dbReference type="EC" id="3.1.26.4" evidence="4"/>
<comment type="caution">
    <text evidence="22">The sequence shown here is derived from an EMBL/GenBank/DDBJ whole genome shotgun (WGS) entry which is preliminary data.</text>
</comment>
<feature type="compositionally biased region" description="Basic residues" evidence="17">
    <location>
        <begin position="319"/>
        <end position="337"/>
    </location>
</feature>
<dbReference type="InterPro" id="IPR003036">
    <property type="entry name" value="Gag_P30"/>
</dbReference>
<comment type="similarity">
    <text evidence="2">Belongs to the krueppel C2H2-type zinc-finger protein family.</text>
</comment>
<dbReference type="SUPFAM" id="SSF56672">
    <property type="entry name" value="DNA/RNA polymerases"/>
    <property type="match status" value="1"/>
</dbReference>
<dbReference type="InterPro" id="IPR040643">
    <property type="entry name" value="MLVIN_C"/>
</dbReference>
<evidence type="ECO:0000256" key="8">
    <source>
        <dbReference type="ARBA" id="ARBA00022723"/>
    </source>
</evidence>
<gene>
    <name evidence="22" type="ORF">DUI87_27349</name>
</gene>
<dbReference type="InterPro" id="IPR036236">
    <property type="entry name" value="Znf_C2H2_sf"/>
</dbReference>
<feature type="region of interest" description="Disordered" evidence="17">
    <location>
        <begin position="287"/>
        <end position="344"/>
    </location>
</feature>
<dbReference type="PANTHER" id="PTHR33064">
    <property type="entry name" value="POL PROTEIN"/>
    <property type="match status" value="1"/>
</dbReference>
<feature type="compositionally biased region" description="Basic and acidic residues" evidence="17">
    <location>
        <begin position="309"/>
        <end position="318"/>
    </location>
</feature>
<dbReference type="Pfam" id="PF00075">
    <property type="entry name" value="RNase_H"/>
    <property type="match status" value="1"/>
</dbReference>
<dbReference type="Gene3D" id="2.30.30.850">
    <property type="match status" value="2"/>
</dbReference>
<evidence type="ECO:0000313" key="22">
    <source>
        <dbReference type="EMBL" id="RMB96286.1"/>
    </source>
</evidence>
<dbReference type="GO" id="GO:0008270">
    <property type="term" value="F:zinc ion binding"/>
    <property type="evidence" value="ECO:0007669"/>
    <property type="project" value="UniProtKB-KW"/>
</dbReference>
<evidence type="ECO:0000256" key="4">
    <source>
        <dbReference type="ARBA" id="ARBA00012180"/>
    </source>
</evidence>
<dbReference type="Pfam" id="PF00096">
    <property type="entry name" value="zf-C2H2"/>
    <property type="match status" value="1"/>
</dbReference>
<protein>
    <recommendedName>
        <fullName evidence="4">ribonuclease H</fullName>
        <ecNumber evidence="4">3.1.26.4</ecNumber>
    </recommendedName>
</protein>
<dbReference type="FunFam" id="3.30.160.60:FF:000127">
    <property type="entry name" value="Zinc finger protein 354C"/>
    <property type="match status" value="1"/>
</dbReference>
<evidence type="ECO:0000256" key="7">
    <source>
        <dbReference type="ARBA" id="ARBA00022722"/>
    </source>
</evidence>
<dbReference type="SUPFAM" id="SSF57667">
    <property type="entry name" value="beta-beta-alpha zinc fingers"/>
    <property type="match status" value="2"/>
</dbReference>
<evidence type="ECO:0000256" key="13">
    <source>
        <dbReference type="ARBA" id="ARBA00022833"/>
    </source>
</evidence>
<dbReference type="InterPro" id="IPR036397">
    <property type="entry name" value="RNaseH_sf"/>
</dbReference>
<evidence type="ECO:0000259" key="18">
    <source>
        <dbReference type="PROSITE" id="PS50157"/>
    </source>
</evidence>
<evidence type="ECO:0000256" key="12">
    <source>
        <dbReference type="ARBA" id="ARBA00022801"/>
    </source>
</evidence>
<dbReference type="FunFam" id="3.30.160.60:FF:002061">
    <property type="entry name" value="Uncharacterized protein"/>
    <property type="match status" value="1"/>
</dbReference>
<keyword evidence="23" id="KW-1185">Reference proteome</keyword>
<dbReference type="SUPFAM" id="SSF47943">
    <property type="entry name" value="Retrovirus capsid protein, N-terminal core domain"/>
    <property type="match status" value="1"/>
</dbReference>
<dbReference type="InterPro" id="IPR001584">
    <property type="entry name" value="Integrase_cat-core"/>
</dbReference>
<dbReference type="EMBL" id="QRBI01000178">
    <property type="protein sequence ID" value="RMB96286.1"/>
    <property type="molecule type" value="Genomic_DNA"/>
</dbReference>
<keyword evidence="13" id="KW-0862">Zinc</keyword>
<name>A0A3M0JN58_HIRRU</name>
<dbReference type="InterPro" id="IPR043128">
    <property type="entry name" value="Rev_trsase/Diguanyl_cyclase"/>
</dbReference>
<dbReference type="GO" id="GO:0004523">
    <property type="term" value="F:RNA-DNA hybrid ribonuclease activity"/>
    <property type="evidence" value="ECO:0007669"/>
    <property type="project" value="UniProtKB-EC"/>
</dbReference>
<evidence type="ECO:0000256" key="9">
    <source>
        <dbReference type="ARBA" id="ARBA00022737"/>
    </source>
</evidence>
<dbReference type="GO" id="GO:0019068">
    <property type="term" value="P:virion assembly"/>
    <property type="evidence" value="ECO:0007669"/>
    <property type="project" value="InterPro"/>
</dbReference>
<evidence type="ECO:0000256" key="15">
    <source>
        <dbReference type="ARBA" id="ARBA00023242"/>
    </source>
</evidence>
<dbReference type="PROSITE" id="PS50994">
    <property type="entry name" value="INTEGRASE"/>
    <property type="match status" value="1"/>
</dbReference>
<dbReference type="PROSITE" id="PS00028">
    <property type="entry name" value="ZINC_FINGER_C2H2_1"/>
    <property type="match status" value="2"/>
</dbReference>
<dbReference type="InterPro" id="IPR002156">
    <property type="entry name" value="RNaseH_domain"/>
</dbReference>
<evidence type="ECO:0000256" key="6">
    <source>
        <dbReference type="ARBA" id="ARBA00022695"/>
    </source>
</evidence>
<accession>A0A3M0JN58</accession>
<keyword evidence="9" id="KW-0677">Repeat</keyword>
<evidence type="ECO:0000256" key="2">
    <source>
        <dbReference type="ARBA" id="ARBA00006991"/>
    </source>
</evidence>
<feature type="compositionally biased region" description="Polar residues" evidence="17">
    <location>
        <begin position="1"/>
        <end position="13"/>
    </location>
</feature>
<keyword evidence="10" id="KW-0255">Endonuclease</keyword>
<organism evidence="22 23">
    <name type="scientific">Hirundo rustica rustica</name>
    <dbReference type="NCBI Taxonomy" id="333673"/>
    <lineage>
        <taxon>Eukaryota</taxon>
        <taxon>Metazoa</taxon>
        <taxon>Chordata</taxon>
        <taxon>Craniata</taxon>
        <taxon>Vertebrata</taxon>
        <taxon>Euteleostomi</taxon>
        <taxon>Archelosauria</taxon>
        <taxon>Archosauria</taxon>
        <taxon>Dinosauria</taxon>
        <taxon>Saurischia</taxon>
        <taxon>Theropoda</taxon>
        <taxon>Coelurosauria</taxon>
        <taxon>Aves</taxon>
        <taxon>Neognathae</taxon>
        <taxon>Neoaves</taxon>
        <taxon>Telluraves</taxon>
        <taxon>Australaves</taxon>
        <taxon>Passeriformes</taxon>
        <taxon>Sylvioidea</taxon>
        <taxon>Hirundinidae</taxon>
        <taxon>Hirundo</taxon>
    </lineage>
</organism>
<dbReference type="PROSITE" id="PS50157">
    <property type="entry name" value="ZINC_FINGER_C2H2_2"/>
    <property type="match status" value="2"/>
</dbReference>
<dbReference type="CDD" id="cd09273">
    <property type="entry name" value="RNase_HI_RT_Bel"/>
    <property type="match status" value="1"/>
</dbReference>
<dbReference type="InterPro" id="IPR043502">
    <property type="entry name" value="DNA/RNA_pol_sf"/>
</dbReference>
<dbReference type="PROSITE" id="PS50878">
    <property type="entry name" value="RT_POL"/>
    <property type="match status" value="1"/>
</dbReference>
<evidence type="ECO:0000259" key="20">
    <source>
        <dbReference type="PROSITE" id="PS50879"/>
    </source>
</evidence>
<dbReference type="Pfam" id="PF00665">
    <property type="entry name" value="rve"/>
    <property type="match status" value="1"/>
</dbReference>
<feature type="region of interest" description="Disordered" evidence="17">
    <location>
        <begin position="1713"/>
        <end position="1732"/>
    </location>
</feature>
<keyword evidence="15" id="KW-0539">Nucleus</keyword>
<evidence type="ECO:0000256" key="5">
    <source>
        <dbReference type="ARBA" id="ARBA00022679"/>
    </source>
</evidence>
<dbReference type="Gene3D" id="3.30.420.10">
    <property type="entry name" value="Ribonuclease H-like superfamily/Ribonuclease H"/>
    <property type="match status" value="2"/>
</dbReference>
<feature type="compositionally biased region" description="Low complexity" evidence="17">
    <location>
        <begin position="1527"/>
        <end position="1543"/>
    </location>
</feature>
<dbReference type="GO" id="GO:0015074">
    <property type="term" value="P:DNA integration"/>
    <property type="evidence" value="ECO:0007669"/>
    <property type="project" value="InterPro"/>
</dbReference>
<evidence type="ECO:0000256" key="1">
    <source>
        <dbReference type="ARBA" id="ARBA00004123"/>
    </source>
</evidence>
<keyword evidence="5" id="KW-0808">Transferase</keyword>
<feature type="domain" description="C2H2-type" evidence="18">
    <location>
        <begin position="1660"/>
        <end position="1687"/>
    </location>
</feature>
<evidence type="ECO:0000256" key="11">
    <source>
        <dbReference type="ARBA" id="ARBA00022771"/>
    </source>
</evidence>
<dbReference type="SUPFAM" id="SSF53098">
    <property type="entry name" value="Ribonuclease H-like"/>
    <property type="match status" value="2"/>
</dbReference>
<feature type="domain" description="C2H2-type" evidence="18">
    <location>
        <begin position="1688"/>
        <end position="1715"/>
    </location>
</feature>
<dbReference type="Pfam" id="PF00078">
    <property type="entry name" value="RVT_1"/>
    <property type="match status" value="1"/>
</dbReference>
<evidence type="ECO:0000256" key="14">
    <source>
        <dbReference type="ARBA" id="ARBA00022842"/>
    </source>
</evidence>
<evidence type="ECO:0000256" key="3">
    <source>
        <dbReference type="ARBA" id="ARBA00010879"/>
    </source>
</evidence>
<dbReference type="Gene3D" id="3.30.160.60">
    <property type="entry name" value="Classic Zinc Finger"/>
    <property type="match status" value="2"/>
</dbReference>
<dbReference type="InterPro" id="IPR000477">
    <property type="entry name" value="RT_dom"/>
</dbReference>
<evidence type="ECO:0000256" key="16">
    <source>
        <dbReference type="PROSITE-ProRule" id="PRU00042"/>
    </source>
</evidence>
<keyword evidence="14" id="KW-0460">Magnesium</keyword>
<feature type="region of interest" description="Disordered" evidence="17">
    <location>
        <begin position="1"/>
        <end position="22"/>
    </location>
</feature>
<dbReference type="Gene3D" id="3.30.70.270">
    <property type="match status" value="2"/>
</dbReference>
<feature type="compositionally biased region" description="Basic and acidic residues" evidence="17">
    <location>
        <begin position="1713"/>
        <end position="1726"/>
    </location>
</feature>
<dbReference type="Gene3D" id="3.10.10.10">
    <property type="entry name" value="HIV Type 1 Reverse Transcriptase, subunit A, domain 1"/>
    <property type="match status" value="1"/>
</dbReference>
<dbReference type="PANTHER" id="PTHR33064:SF36">
    <property type="entry name" value="CCHC-TYPE DOMAIN-CONTAINING PROTEIN"/>
    <property type="match status" value="1"/>
</dbReference>
<dbReference type="GO" id="GO:0005634">
    <property type="term" value="C:nucleus"/>
    <property type="evidence" value="ECO:0007669"/>
    <property type="project" value="UniProtKB-SubCell"/>
</dbReference>
<dbReference type="InterPro" id="IPR008919">
    <property type="entry name" value="Retrov_capsid_N"/>
</dbReference>
<keyword evidence="7" id="KW-0540">Nuclease</keyword>
<dbReference type="InterPro" id="IPR013087">
    <property type="entry name" value="Znf_C2H2_type"/>
</dbReference>
<feature type="domain" description="RNase H type-1" evidence="20">
    <location>
        <begin position="982"/>
        <end position="1128"/>
    </location>
</feature>
<dbReference type="Gene3D" id="1.10.340.70">
    <property type="match status" value="1"/>
</dbReference>
<dbReference type="Proteomes" id="UP000269221">
    <property type="component" value="Unassembled WGS sequence"/>
</dbReference>
<dbReference type="InterPro" id="IPR051320">
    <property type="entry name" value="Viral_Replic_Matur_Polypro"/>
</dbReference>
<dbReference type="InterPro" id="IPR012337">
    <property type="entry name" value="RNaseH-like_sf"/>
</dbReference>
<sequence length="1732" mass="195972">MPASSSGNGAANTRSKEADFEKEAGSICAPYDKTAKRVAKEIKIQSALIPAKGNPADSYMKDEPPYLPDYVKLAHLVKAQKNDKGWGPPFDRRPGIINYVLSLNKTLAAVQGALQWNRPLPLENPVHDVSPGDHVYVKNWSVEPLKESWNGPYQVLMTTYTRRQGRWIDNWIHYTRVKKFSGDRGRTPKVAGAVREVIYSTPAPGDFWGDINPCPTPRLSDNYEDNGKWEEIPYLDLFYYLGRRTDWQKECGIMVLTVANEKCRGCENRDQKADYLVKYKDPEEDVSLLVSPSAPPPETASEEEGAEGGETKEKGDGKSKRHTPISKRTRGHLVSKKGGREGGTHVMAPLREAVGLQGDRVMVKVPFSPNDLMIWKQSAGSYREDPDRTARVVKMVIKTQNPDWNDLQVLLDTLMDSTEKEMVLRAMTEKAREMISPESLIGRDLLSMLQARIIFEGGRVKLEIPEENIGKMFIIKEVEPQPITEEIEQAVVPWVWETGTPGKSKAAQPVVVELKEGKEPVRLKQYAIKPEVRREVAPIIDQYLNLGILQECESEYNTPIFPVKKPNGKYRLVQDLRAINEITKDIHPVVANPYTLLTPVSEKFEWFTVIDLKDAFFCIPLALESRKYFAFEWENPDTGRKRQLTWSRLPQGFKNSPTIFGNQLARELEEWKTTQVTVPSMFYVVLQYVDDIFLAATERDICSQLTISLLNMLGQGGYRVSRDKAQLVRTEVVYLGCEISKGVRKLGTNRIAAICAIPVPRNHQELRSFLEMVGWCRLWILNFRLLARPLYEALKEVHWTWGRAQEKAFLELKQALKEAPALGLPDLSKDFQLYVTERHRLALGVLTQKIGPWKRPVGYFSKQLDTVSSGWPGCLRAVAATVLLIQEARKLTLRRKLEVYVPHMVIAVLEQKGGHWLSSSRLLQYQALLREQDDIELKITPHLNPAEFLRSDREEGELVHDCVEIIEQVYASREDLKDAPIDSPDWELFTDGSSFVENGTRYAGYAVVTTLQVIEAKALPPGTSAQKAEIRALTRALELSKGKRVNVWTDSKYAFGVVHVHGALWKERGLLTSQGSTIKHRDEILLLLEAVREPEAVAVMHVPGHQKEDGKIYQGNRLADKTAKRVAKEIKIQSALIPAKGNPADSYMKDEPPYLPDDVKLAHLVKAQKNDKGWYVTATGQVVVPAKIMRAILETEHYKCHWGAEALVKFLKNEVISNQMLTMAKRVNATCPTCVKNNPLVRKQVQMGGLKVGPQPGDYWQIDFSELPKAQGNKYLLVYVCTFSGWPEAFPCRTNQAKEVVKTLLKEIIPRFGIPLGMSSDRGPHFVAGIIQGVAKALGIRWDLHTPWRPQSSGQVERMNQTLKNQLKKICQEAKVQWPQALPIALLRIRIKPRERIGVSPYEVLYGKAYHAATYQGDPHLTGDQVLLNYVLSLNKTLAAVQGALQWNRPLPLENPVHDVSPGDHVYVKNWSVEPLKESWNGPYQVLMTTYTAVKVAGIDNWIHYTRVKKTETKIETETETIIDTGTSTNTETQTNTRSETGTALDSPFPNLCMMEEEEAVRKRKMPQDSQADKELSMETREDKSPRQILVEEAVLSGSMVQESNGEEKSWRSLVRRDCKSRSRGSEEERATLCQEGGQRWSQSSDLVVHEQLPDGEKPHKCFGCAKSFSWRCHLLRHQRIHTDERPYECGECGKSFRNNFHLISHQRIHTGERPHECGECGKKPDSATAPA</sequence>
<comment type="similarity">
    <text evidence="3">Belongs to the beta type-B retroviral polymerase family. HERV class-II K(HML-2) pol subfamily.</text>
</comment>
<dbReference type="Gene3D" id="3.10.20.370">
    <property type="match status" value="1"/>
</dbReference>
<dbReference type="PROSITE" id="PS50879">
    <property type="entry name" value="RNASE_H_1"/>
    <property type="match status" value="1"/>
</dbReference>
<evidence type="ECO:0000259" key="19">
    <source>
        <dbReference type="PROSITE" id="PS50878"/>
    </source>
</evidence>
<proteinExistence type="inferred from homology"/>
<dbReference type="OrthoDB" id="9950135at2759"/>
<keyword evidence="11 16" id="KW-0863">Zinc-finger</keyword>
<dbReference type="InterPro" id="IPR041577">
    <property type="entry name" value="RT_RNaseH_2"/>
</dbReference>
<dbReference type="Pfam" id="PF02093">
    <property type="entry name" value="Gag_p30"/>
    <property type="match status" value="1"/>
</dbReference>
<dbReference type="GO" id="GO:0003676">
    <property type="term" value="F:nucleic acid binding"/>
    <property type="evidence" value="ECO:0007669"/>
    <property type="project" value="InterPro"/>
</dbReference>
<dbReference type="GO" id="GO:0016779">
    <property type="term" value="F:nucleotidyltransferase activity"/>
    <property type="evidence" value="ECO:0007669"/>
    <property type="project" value="UniProtKB-KW"/>
</dbReference>
<dbReference type="STRING" id="333673.A0A3M0JN58"/>
<dbReference type="Gene3D" id="1.10.375.10">
    <property type="entry name" value="Human Immunodeficiency Virus Type 1 Capsid Protein"/>
    <property type="match status" value="1"/>
</dbReference>
<comment type="subcellular location">
    <subcellularLocation>
        <location evidence="1">Nucleus</location>
    </subcellularLocation>
</comment>
<evidence type="ECO:0000256" key="10">
    <source>
        <dbReference type="ARBA" id="ARBA00022759"/>
    </source>
</evidence>
<keyword evidence="6" id="KW-0548">Nucleotidyltransferase</keyword>
<feature type="region of interest" description="Disordered" evidence="17">
    <location>
        <begin position="1527"/>
        <end position="1587"/>
    </location>
</feature>
<dbReference type="SMART" id="SM00355">
    <property type="entry name" value="ZnF_C2H2"/>
    <property type="match status" value="2"/>
</dbReference>
<reference evidence="22 23" key="1">
    <citation type="submission" date="2018-07" db="EMBL/GenBank/DDBJ databases">
        <title>A high quality draft genome assembly of the barn swallow (H. rustica rustica).</title>
        <authorList>
            <person name="Formenti G."/>
            <person name="Chiara M."/>
            <person name="Poveda L."/>
            <person name="Francoijs K.-J."/>
            <person name="Bonisoli-Alquati A."/>
            <person name="Canova L."/>
            <person name="Gianfranceschi L."/>
            <person name="Horner D.S."/>
            <person name="Saino N."/>
        </authorList>
    </citation>
    <scope>NUCLEOTIDE SEQUENCE [LARGE SCALE GENOMIC DNA]</scope>
    <source>
        <strain evidence="22">Chelidonia</strain>
        <tissue evidence="22">Blood</tissue>
    </source>
</reference>
<feature type="compositionally biased region" description="Basic and acidic residues" evidence="17">
    <location>
        <begin position="1571"/>
        <end position="1586"/>
    </location>
</feature>
<evidence type="ECO:0000259" key="21">
    <source>
        <dbReference type="PROSITE" id="PS50994"/>
    </source>
</evidence>
<feature type="domain" description="Reverse transcriptase" evidence="19">
    <location>
        <begin position="544"/>
        <end position="739"/>
    </location>
</feature>
<feature type="domain" description="Integrase catalytic" evidence="21">
    <location>
        <begin position="1252"/>
        <end position="1409"/>
    </location>
</feature>